<sequence length="351" mass="40090">MAGGETDPSYGGLREWGEGKGDQDSGLHVDDNHTGLADQNNNFHSTDKESSDNNFTNHGNDFNDNSYTSNCRSLRTRTRTRNRKLFPEKVHHKRQTLQDMARPLKQWLYRNKENPYPSKSQKLSLAAGSHMTLVQVSNWFANARRRLKNVVKEPNITWARRVKLYNENVVGNAELFSISSDDTVWDWDDNSEVQNNTFPIDQAVMISVVNSAANQDLVPSRTNTPTPENGSDGLLSHVPDSLKYKQTILQRYLSDAYQRTVDVDEGILTNKRDRRQSGSLGSRDYEEMSTSSASSRINYRVHDDFGEELEFLAGKKRKTTEEMDQQEEDMRQKEMDAIFALTSLANSRTRP</sequence>
<keyword evidence="4 6" id="KW-0371">Homeobox</keyword>
<dbReference type="Gene3D" id="1.10.10.60">
    <property type="entry name" value="Homeodomain-like"/>
    <property type="match status" value="1"/>
</dbReference>
<evidence type="ECO:0000256" key="1">
    <source>
        <dbReference type="ARBA" id="ARBA00004123"/>
    </source>
</evidence>
<name>A0AAN8G059_PATCE</name>
<dbReference type="GO" id="GO:0048468">
    <property type="term" value="P:cell development"/>
    <property type="evidence" value="ECO:0007669"/>
    <property type="project" value="TreeGrafter"/>
</dbReference>
<feature type="domain" description="Homeobox" evidence="8">
    <location>
        <begin position="104"/>
        <end position="150"/>
    </location>
</feature>
<dbReference type="AlphaFoldDB" id="A0AAN8G059"/>
<dbReference type="InterPro" id="IPR001356">
    <property type="entry name" value="HD"/>
</dbReference>
<dbReference type="PROSITE" id="PS50071">
    <property type="entry name" value="HOMEOBOX_2"/>
    <property type="match status" value="1"/>
</dbReference>
<dbReference type="CDD" id="cd00086">
    <property type="entry name" value="homeodomain"/>
    <property type="match status" value="1"/>
</dbReference>
<evidence type="ECO:0000256" key="3">
    <source>
        <dbReference type="ARBA" id="ARBA00023125"/>
    </source>
</evidence>
<dbReference type="EMBL" id="JAZGQO010000021">
    <property type="protein sequence ID" value="KAK6165263.1"/>
    <property type="molecule type" value="Genomic_DNA"/>
</dbReference>
<evidence type="ECO:0000256" key="6">
    <source>
        <dbReference type="PROSITE-ProRule" id="PRU00108"/>
    </source>
</evidence>
<dbReference type="SMART" id="SM00389">
    <property type="entry name" value="HOX"/>
    <property type="match status" value="1"/>
</dbReference>
<feature type="DNA-binding region" description="Homeobox" evidence="6">
    <location>
        <begin position="106"/>
        <end position="151"/>
    </location>
</feature>
<dbReference type="Pfam" id="PF05920">
    <property type="entry name" value="Homeobox_KN"/>
    <property type="match status" value="1"/>
</dbReference>
<feature type="region of interest" description="Disordered" evidence="7">
    <location>
        <begin position="1"/>
        <end position="70"/>
    </location>
</feature>
<dbReference type="InterPro" id="IPR017970">
    <property type="entry name" value="Homeobox_CS"/>
</dbReference>
<evidence type="ECO:0000256" key="7">
    <source>
        <dbReference type="SAM" id="MobiDB-lite"/>
    </source>
</evidence>
<evidence type="ECO:0000259" key="8">
    <source>
        <dbReference type="PROSITE" id="PS50071"/>
    </source>
</evidence>
<evidence type="ECO:0000313" key="10">
    <source>
        <dbReference type="Proteomes" id="UP001347796"/>
    </source>
</evidence>
<dbReference type="PROSITE" id="PS00027">
    <property type="entry name" value="HOMEOBOX_1"/>
    <property type="match status" value="1"/>
</dbReference>
<evidence type="ECO:0000313" key="9">
    <source>
        <dbReference type="EMBL" id="KAK6165263.1"/>
    </source>
</evidence>
<keyword evidence="5 6" id="KW-0539">Nucleus</keyword>
<dbReference type="GO" id="GO:0007517">
    <property type="term" value="P:muscle organ development"/>
    <property type="evidence" value="ECO:0007669"/>
    <property type="project" value="TreeGrafter"/>
</dbReference>
<feature type="compositionally biased region" description="Polar residues" evidence="7">
    <location>
        <begin position="52"/>
        <end position="67"/>
    </location>
</feature>
<dbReference type="InterPro" id="IPR009057">
    <property type="entry name" value="Homeodomain-like_sf"/>
</dbReference>
<gene>
    <name evidence="9" type="ORF">SNE40_022220</name>
</gene>
<proteinExistence type="inferred from homology"/>
<comment type="subcellular location">
    <subcellularLocation>
        <location evidence="1 6">Nucleus</location>
    </subcellularLocation>
</comment>
<accession>A0AAN8G059</accession>
<evidence type="ECO:0000256" key="4">
    <source>
        <dbReference type="ARBA" id="ARBA00023155"/>
    </source>
</evidence>
<dbReference type="Proteomes" id="UP001347796">
    <property type="component" value="Unassembled WGS sequence"/>
</dbReference>
<dbReference type="InterPro" id="IPR008422">
    <property type="entry name" value="KN_HD"/>
</dbReference>
<evidence type="ECO:0000256" key="5">
    <source>
        <dbReference type="ARBA" id="ARBA00023242"/>
    </source>
</evidence>
<dbReference type="PANTHER" id="PTHR11211:SF3">
    <property type="entry name" value="HOMEOBOX PROTEIN MOHAWK"/>
    <property type="match status" value="1"/>
</dbReference>
<dbReference type="SUPFAM" id="SSF46689">
    <property type="entry name" value="Homeodomain-like"/>
    <property type="match status" value="1"/>
</dbReference>
<comment type="caution">
    <text evidence="9">The sequence shown here is derived from an EMBL/GenBank/DDBJ whole genome shotgun (WGS) entry which is preliminary data.</text>
</comment>
<comment type="similarity">
    <text evidence="2">Belongs to the TALE/IRO homeobox family.</text>
</comment>
<evidence type="ECO:0000256" key="2">
    <source>
        <dbReference type="ARBA" id="ARBA00008446"/>
    </source>
</evidence>
<reference evidence="9 10" key="1">
    <citation type="submission" date="2024-01" db="EMBL/GenBank/DDBJ databases">
        <title>The genome of the rayed Mediterranean limpet Patella caerulea (Linnaeus, 1758).</title>
        <authorList>
            <person name="Anh-Thu Weber A."/>
            <person name="Halstead-Nussloch G."/>
        </authorList>
    </citation>
    <scope>NUCLEOTIDE SEQUENCE [LARGE SCALE GENOMIC DNA]</scope>
    <source>
        <strain evidence="9">AATW-2023a</strain>
        <tissue evidence="9">Whole specimen</tissue>
    </source>
</reference>
<dbReference type="GO" id="GO:0000981">
    <property type="term" value="F:DNA-binding transcription factor activity, RNA polymerase II-specific"/>
    <property type="evidence" value="ECO:0007669"/>
    <property type="project" value="InterPro"/>
</dbReference>
<feature type="region of interest" description="Disordered" evidence="7">
    <location>
        <begin position="272"/>
        <end position="294"/>
    </location>
</feature>
<dbReference type="GO" id="GO:0005634">
    <property type="term" value="C:nucleus"/>
    <property type="evidence" value="ECO:0007669"/>
    <property type="project" value="UniProtKB-SubCell"/>
</dbReference>
<dbReference type="GO" id="GO:0000978">
    <property type="term" value="F:RNA polymerase II cis-regulatory region sequence-specific DNA binding"/>
    <property type="evidence" value="ECO:0007669"/>
    <property type="project" value="TreeGrafter"/>
</dbReference>
<feature type="compositionally biased region" description="Basic and acidic residues" evidence="7">
    <location>
        <begin position="15"/>
        <end position="33"/>
    </location>
</feature>
<keyword evidence="10" id="KW-1185">Reference proteome</keyword>
<feature type="region of interest" description="Disordered" evidence="7">
    <location>
        <begin position="312"/>
        <end position="331"/>
    </location>
</feature>
<protein>
    <recommendedName>
        <fullName evidence="8">Homeobox domain-containing protein</fullName>
    </recommendedName>
</protein>
<keyword evidence="3 6" id="KW-0238">DNA-binding</keyword>
<organism evidence="9 10">
    <name type="scientific">Patella caerulea</name>
    <name type="common">Rayed Mediterranean limpet</name>
    <dbReference type="NCBI Taxonomy" id="87958"/>
    <lineage>
        <taxon>Eukaryota</taxon>
        <taxon>Metazoa</taxon>
        <taxon>Spiralia</taxon>
        <taxon>Lophotrochozoa</taxon>
        <taxon>Mollusca</taxon>
        <taxon>Gastropoda</taxon>
        <taxon>Patellogastropoda</taxon>
        <taxon>Patelloidea</taxon>
        <taxon>Patellidae</taxon>
        <taxon>Patella</taxon>
    </lineage>
</organism>
<dbReference type="PANTHER" id="PTHR11211">
    <property type="entry name" value="IROQUOIS-CLASS HOMEODOMAIN PROTEIN IRX"/>
    <property type="match status" value="1"/>
</dbReference>